<dbReference type="Proteomes" id="UP001180503">
    <property type="component" value="Unassembled WGS sequence"/>
</dbReference>
<dbReference type="PROSITE" id="PS00901">
    <property type="entry name" value="CYS_SYNTHASE"/>
    <property type="match status" value="1"/>
</dbReference>
<feature type="domain" description="Tryptophan synthase beta chain-like PALP" evidence="3">
    <location>
        <begin position="14"/>
        <end position="293"/>
    </location>
</feature>
<reference evidence="5" key="1">
    <citation type="submission" date="2023-07" db="EMBL/GenBank/DDBJ databases">
        <title>30 novel species of actinomycetes from the DSMZ collection.</title>
        <authorList>
            <person name="Nouioui I."/>
        </authorList>
    </citation>
    <scope>NUCLEOTIDE SEQUENCE [LARGE SCALE GENOMIC DNA]</scope>
    <source>
        <strain evidence="5">DSM 41635</strain>
    </source>
</reference>
<dbReference type="PANTHER" id="PTHR10314">
    <property type="entry name" value="CYSTATHIONINE BETA-SYNTHASE"/>
    <property type="match status" value="1"/>
</dbReference>
<evidence type="ECO:0000256" key="2">
    <source>
        <dbReference type="ARBA" id="ARBA00022898"/>
    </source>
</evidence>
<dbReference type="InterPro" id="IPR001216">
    <property type="entry name" value="P-phosphate_BS"/>
</dbReference>
<evidence type="ECO:0000259" key="3">
    <source>
        <dbReference type="Pfam" id="PF00291"/>
    </source>
</evidence>
<comment type="caution">
    <text evidence="4">The sequence shown here is derived from an EMBL/GenBank/DDBJ whole genome shotgun (WGS) entry which is preliminary data.</text>
</comment>
<evidence type="ECO:0000313" key="4">
    <source>
        <dbReference type="EMBL" id="MDT0401791.1"/>
    </source>
</evidence>
<dbReference type="InterPro" id="IPR001926">
    <property type="entry name" value="TrpB-like_PALP"/>
</dbReference>
<dbReference type="Pfam" id="PF00291">
    <property type="entry name" value="PALP"/>
    <property type="match status" value="1"/>
</dbReference>
<dbReference type="Gene3D" id="3.40.50.1100">
    <property type="match status" value="2"/>
</dbReference>
<dbReference type="InterPro" id="IPR050214">
    <property type="entry name" value="Cys_Synth/Cystath_Beta-Synth"/>
</dbReference>
<organism evidence="4 5">
    <name type="scientific">Streptomyces edwardsiae</name>
    <dbReference type="NCBI Taxonomy" id="3075527"/>
    <lineage>
        <taxon>Bacteria</taxon>
        <taxon>Bacillati</taxon>
        <taxon>Actinomycetota</taxon>
        <taxon>Actinomycetes</taxon>
        <taxon>Kitasatosporales</taxon>
        <taxon>Streptomycetaceae</taxon>
        <taxon>Streptomyces</taxon>
    </lineage>
</organism>
<sequence length="304" mass="31695">MTTWHPDKLPGPFQALGNTPLVAVTLTTPAGRAVRVHIKLEGLNPSGSVKDRAAVSMIKAAIREERLRPGHVLLDASSGNMAGALATYGRALGVDVHVVCNDTITEAKRQMIEHFGGSVIVNDEGPYTYDGYRKCLRLLTGGHRAYCFLDQLHSPHNPAAHEHGTGPELLSQYPDARLIVGSLGSGGTVLGVARAVRAAGHPAALAAVSSASGSRLPGVGAFDDGDYRTPFIRELRAGALVGHWPKVTSASAARTLRQVTAAGLLCGPQTGAVVSAALDLADELDLAEGIVAVSGDAGWKNWTP</sequence>
<keyword evidence="2" id="KW-0663">Pyridoxal phosphate</keyword>
<protein>
    <submittedName>
        <fullName evidence="4">Pyridoxal-phosphate dependent enzyme</fullName>
    </submittedName>
</protein>
<dbReference type="EMBL" id="JAVRFB010000004">
    <property type="protein sequence ID" value="MDT0401791.1"/>
    <property type="molecule type" value="Genomic_DNA"/>
</dbReference>
<evidence type="ECO:0000256" key="1">
    <source>
        <dbReference type="ARBA" id="ARBA00001933"/>
    </source>
</evidence>
<dbReference type="InterPro" id="IPR036052">
    <property type="entry name" value="TrpB-like_PALP_sf"/>
</dbReference>
<dbReference type="SUPFAM" id="SSF53686">
    <property type="entry name" value="Tryptophan synthase beta subunit-like PLP-dependent enzymes"/>
    <property type="match status" value="1"/>
</dbReference>
<dbReference type="RefSeq" id="WP_311709600.1">
    <property type="nucleotide sequence ID" value="NZ_JAVRFB010000004.1"/>
</dbReference>
<evidence type="ECO:0000313" key="5">
    <source>
        <dbReference type="Proteomes" id="UP001180503"/>
    </source>
</evidence>
<name>A0ABU2QCP4_9ACTN</name>
<accession>A0ABU2QCP4</accession>
<comment type="cofactor">
    <cofactor evidence="1">
        <name>pyridoxal 5'-phosphate</name>
        <dbReference type="ChEBI" id="CHEBI:597326"/>
    </cofactor>
</comment>
<proteinExistence type="predicted"/>
<gene>
    <name evidence="4" type="ORF">RM528_07970</name>
</gene>